<dbReference type="GO" id="GO:0000166">
    <property type="term" value="F:nucleotide binding"/>
    <property type="evidence" value="ECO:0007669"/>
    <property type="project" value="UniProtKB-KW"/>
</dbReference>
<organism evidence="14 15">
    <name type="scientific">Acrobeloides nanus</name>
    <dbReference type="NCBI Taxonomy" id="290746"/>
    <lineage>
        <taxon>Eukaryota</taxon>
        <taxon>Metazoa</taxon>
        <taxon>Ecdysozoa</taxon>
        <taxon>Nematoda</taxon>
        <taxon>Chromadorea</taxon>
        <taxon>Rhabditida</taxon>
        <taxon>Tylenchina</taxon>
        <taxon>Cephalobomorpha</taxon>
        <taxon>Cephaloboidea</taxon>
        <taxon>Cephalobidae</taxon>
        <taxon>Acrobeloides</taxon>
    </lineage>
</organism>
<comment type="pathway">
    <text evidence="2">Protein modification; protein glycosylation.</text>
</comment>
<keyword evidence="11" id="KW-0472">Membrane</keyword>
<dbReference type="PANTHER" id="PTHR23033">
    <property type="entry name" value="BETA1,3-GALACTOSYLTRANSFERASE"/>
    <property type="match status" value="1"/>
</dbReference>
<feature type="compositionally biased region" description="Basic residues" evidence="12">
    <location>
        <begin position="281"/>
        <end position="292"/>
    </location>
</feature>
<sequence length="360" mass="41573">MLSQDLQTTRLADLDKSSFNTSMKLADPNGLLEDIIIYNYMLITLRAIDDKTLIMDPLIWQKDETQGYAKRPIYRADWSRLIFPIHQGGNHWVLAIAHDKNKYCKTRFSDLTPNSDLPSIDLHVTEGYNFLWGKTKAAFKYIYDNELNNYDWFLKADDDTYVVMENLRFMLLAYSPDDPVYFGVRFKPFVRQGYMSGGAGYVLSREAVKRLVEDGLPDTRKCRGGEYGKEDIEIGKCLEKVGVVAGDSRDRNGRISWNINEHCQRCHQTIKETGNNEDRKGRGRKKTARSRKNVQCAKGMIKRNPTTRANSTRKLAKKLDVSEASARRILKKDLNLKPGQDHRQFPQASESLHRCQEWTF</sequence>
<proteinExistence type="inferred from homology"/>
<dbReference type="EC" id="2.4.1.122" evidence="4"/>
<keyword evidence="6" id="KW-0808">Transferase</keyword>
<dbReference type="InterPro" id="IPR038765">
    <property type="entry name" value="Papain-like_cys_pep_sf"/>
</dbReference>
<keyword evidence="5" id="KW-0328">Glycosyltransferase</keyword>
<evidence type="ECO:0000256" key="2">
    <source>
        <dbReference type="ARBA" id="ARBA00004922"/>
    </source>
</evidence>
<dbReference type="WBParaSite" id="ACRNAN_scaffold4658.g14562.t1">
    <property type="protein sequence ID" value="ACRNAN_scaffold4658.g14562.t1"/>
    <property type="gene ID" value="ACRNAN_scaffold4658.g14562"/>
</dbReference>
<name>A0A914DYV6_9BILA</name>
<evidence type="ECO:0000256" key="8">
    <source>
        <dbReference type="ARBA" id="ARBA00022741"/>
    </source>
</evidence>
<dbReference type="Proteomes" id="UP000887540">
    <property type="component" value="Unplaced"/>
</dbReference>
<keyword evidence="8" id="KW-0547">Nucleotide-binding</keyword>
<comment type="subcellular location">
    <subcellularLocation>
        <location evidence="1">Membrane</location>
        <topology evidence="1">Single-pass type II membrane protein</topology>
    </subcellularLocation>
</comment>
<dbReference type="Pfam" id="PF02434">
    <property type="entry name" value="Fringe"/>
    <property type="match status" value="1"/>
</dbReference>
<evidence type="ECO:0000256" key="7">
    <source>
        <dbReference type="ARBA" id="ARBA00022692"/>
    </source>
</evidence>
<accession>A0A914DYV6</accession>
<evidence type="ECO:0000256" key="10">
    <source>
        <dbReference type="ARBA" id="ARBA00022989"/>
    </source>
</evidence>
<evidence type="ECO:0000256" key="4">
    <source>
        <dbReference type="ARBA" id="ARBA00012557"/>
    </source>
</evidence>
<keyword evidence="9" id="KW-0735">Signal-anchor</keyword>
<reference evidence="15" key="1">
    <citation type="submission" date="2022-11" db="UniProtKB">
        <authorList>
            <consortium name="WormBaseParasite"/>
        </authorList>
    </citation>
    <scope>IDENTIFICATION</scope>
</reference>
<dbReference type="AlphaFoldDB" id="A0A914DYV6"/>
<evidence type="ECO:0000313" key="15">
    <source>
        <dbReference type="WBParaSite" id="ACRNAN_scaffold4658.g14562.t1"/>
    </source>
</evidence>
<dbReference type="PANTHER" id="PTHR23033:SF14">
    <property type="entry name" value="GLYCOPROTEIN-N-ACETYLGALACTOSAMINE 3-BETA-GALACTOSYLTRANSFERASE 1-RELATED"/>
    <property type="match status" value="1"/>
</dbReference>
<evidence type="ECO:0000256" key="6">
    <source>
        <dbReference type="ARBA" id="ARBA00022679"/>
    </source>
</evidence>
<dbReference type="SUPFAM" id="SSF54001">
    <property type="entry name" value="Cysteine proteinases"/>
    <property type="match status" value="1"/>
</dbReference>
<evidence type="ECO:0000256" key="11">
    <source>
        <dbReference type="ARBA" id="ARBA00023136"/>
    </source>
</evidence>
<dbReference type="GO" id="GO:0016263">
    <property type="term" value="F:glycoprotein-N-acetylgalactosamine 3-beta-galactosyltransferase activity"/>
    <property type="evidence" value="ECO:0007669"/>
    <property type="project" value="UniProtKB-EC"/>
</dbReference>
<evidence type="ECO:0000313" key="14">
    <source>
        <dbReference type="Proteomes" id="UP000887540"/>
    </source>
</evidence>
<dbReference type="InterPro" id="IPR026050">
    <property type="entry name" value="C1GALT1/C1GALT1_chp1"/>
</dbReference>
<keyword evidence="14" id="KW-1185">Reference proteome</keyword>
<keyword evidence="7" id="KW-0812">Transmembrane</keyword>
<evidence type="ECO:0000256" key="5">
    <source>
        <dbReference type="ARBA" id="ARBA00022676"/>
    </source>
</evidence>
<evidence type="ECO:0000256" key="1">
    <source>
        <dbReference type="ARBA" id="ARBA00004606"/>
    </source>
</evidence>
<evidence type="ECO:0000256" key="3">
    <source>
        <dbReference type="ARBA" id="ARBA00006462"/>
    </source>
</evidence>
<dbReference type="GO" id="GO:0016020">
    <property type="term" value="C:membrane"/>
    <property type="evidence" value="ECO:0007669"/>
    <property type="project" value="UniProtKB-SubCell"/>
</dbReference>
<feature type="region of interest" description="Disordered" evidence="12">
    <location>
        <begin position="271"/>
        <end position="294"/>
    </location>
</feature>
<keyword evidence="10" id="KW-1133">Transmembrane helix</keyword>
<evidence type="ECO:0000256" key="12">
    <source>
        <dbReference type="SAM" id="MobiDB-lite"/>
    </source>
</evidence>
<dbReference type="InterPro" id="IPR003378">
    <property type="entry name" value="Fringe-like_glycosylTrfase"/>
</dbReference>
<feature type="domain" description="Fringe-like glycosyltransferase" evidence="13">
    <location>
        <begin position="140"/>
        <end position="241"/>
    </location>
</feature>
<comment type="similarity">
    <text evidence="3">Belongs to the glycosyltransferase 31 family. Beta3-Gal-T subfamily.</text>
</comment>
<evidence type="ECO:0000259" key="13">
    <source>
        <dbReference type="Pfam" id="PF02434"/>
    </source>
</evidence>
<dbReference type="Gene3D" id="3.90.550.50">
    <property type="match status" value="1"/>
</dbReference>
<evidence type="ECO:0000256" key="9">
    <source>
        <dbReference type="ARBA" id="ARBA00022968"/>
    </source>
</evidence>
<protein>
    <recommendedName>
        <fullName evidence="4">N-acetylgalactosaminide beta-1,3-galactosyltransferase</fullName>
        <ecNumber evidence="4">2.4.1.122</ecNumber>
    </recommendedName>
</protein>